<dbReference type="InterPro" id="IPR039420">
    <property type="entry name" value="WalR-like"/>
</dbReference>
<dbReference type="GO" id="GO:0000976">
    <property type="term" value="F:transcription cis-regulatory region binding"/>
    <property type="evidence" value="ECO:0007669"/>
    <property type="project" value="TreeGrafter"/>
</dbReference>
<evidence type="ECO:0000313" key="8">
    <source>
        <dbReference type="EMBL" id="SFV50482.1"/>
    </source>
</evidence>
<evidence type="ECO:0000256" key="5">
    <source>
        <dbReference type="ARBA" id="ARBA00023163"/>
    </source>
</evidence>
<dbReference type="PANTHER" id="PTHR48111">
    <property type="entry name" value="REGULATOR OF RPOS"/>
    <property type="match status" value="1"/>
</dbReference>
<dbReference type="Gene3D" id="1.10.10.10">
    <property type="entry name" value="Winged helix-like DNA-binding domain superfamily/Winged helix DNA-binding domain"/>
    <property type="match status" value="1"/>
</dbReference>
<evidence type="ECO:0000259" key="7">
    <source>
        <dbReference type="PROSITE" id="PS51755"/>
    </source>
</evidence>
<dbReference type="Gene3D" id="3.40.50.2300">
    <property type="match status" value="1"/>
</dbReference>
<dbReference type="GO" id="GO:0032993">
    <property type="term" value="C:protein-DNA complex"/>
    <property type="evidence" value="ECO:0007669"/>
    <property type="project" value="TreeGrafter"/>
</dbReference>
<organism evidence="8">
    <name type="scientific">hydrothermal vent metagenome</name>
    <dbReference type="NCBI Taxonomy" id="652676"/>
    <lineage>
        <taxon>unclassified sequences</taxon>
        <taxon>metagenomes</taxon>
        <taxon>ecological metagenomes</taxon>
    </lineage>
</organism>
<dbReference type="GO" id="GO:0000156">
    <property type="term" value="F:phosphorelay response regulator activity"/>
    <property type="evidence" value="ECO:0007669"/>
    <property type="project" value="TreeGrafter"/>
</dbReference>
<dbReference type="PROSITE" id="PS51755">
    <property type="entry name" value="OMPR_PHOB"/>
    <property type="match status" value="1"/>
</dbReference>
<dbReference type="EMBL" id="FPHB01000011">
    <property type="protein sequence ID" value="SFV50482.1"/>
    <property type="molecule type" value="Genomic_DNA"/>
</dbReference>
<dbReference type="SMART" id="SM00862">
    <property type="entry name" value="Trans_reg_C"/>
    <property type="match status" value="1"/>
</dbReference>
<dbReference type="InterPro" id="IPR001789">
    <property type="entry name" value="Sig_transdc_resp-reg_receiver"/>
</dbReference>
<keyword evidence="3" id="KW-0805">Transcription regulation</keyword>
<gene>
    <name evidence="8" type="ORF">MNB_SM-7-1099</name>
</gene>
<dbReference type="PANTHER" id="PTHR48111:SF1">
    <property type="entry name" value="TWO-COMPONENT RESPONSE REGULATOR ORR33"/>
    <property type="match status" value="1"/>
</dbReference>
<dbReference type="Pfam" id="PF00486">
    <property type="entry name" value="Trans_reg_C"/>
    <property type="match status" value="1"/>
</dbReference>
<reference evidence="8" key="1">
    <citation type="submission" date="2016-10" db="EMBL/GenBank/DDBJ databases">
        <authorList>
            <person name="de Groot N.N."/>
        </authorList>
    </citation>
    <scope>NUCLEOTIDE SEQUENCE</scope>
</reference>
<name>A0A1W1BAC8_9ZZZZ</name>
<keyword evidence="4" id="KW-0238">DNA-binding</keyword>
<protein>
    <submittedName>
        <fullName evidence="8">Putative two-component response regulator</fullName>
    </submittedName>
</protein>
<keyword evidence="2" id="KW-0902">Two-component regulatory system</keyword>
<feature type="domain" description="Response regulatory" evidence="6">
    <location>
        <begin position="9"/>
        <end position="123"/>
    </location>
</feature>
<dbReference type="GO" id="GO:0005829">
    <property type="term" value="C:cytosol"/>
    <property type="evidence" value="ECO:0007669"/>
    <property type="project" value="TreeGrafter"/>
</dbReference>
<keyword evidence="5" id="KW-0804">Transcription</keyword>
<feature type="domain" description="OmpR/PhoB-type" evidence="7">
    <location>
        <begin position="134"/>
        <end position="229"/>
    </location>
</feature>
<dbReference type="PROSITE" id="PS50110">
    <property type="entry name" value="RESPONSE_REGULATORY"/>
    <property type="match status" value="1"/>
</dbReference>
<keyword evidence="1" id="KW-0597">Phosphoprotein</keyword>
<dbReference type="InterPro" id="IPR011006">
    <property type="entry name" value="CheY-like_superfamily"/>
</dbReference>
<dbReference type="InterPro" id="IPR036388">
    <property type="entry name" value="WH-like_DNA-bd_sf"/>
</dbReference>
<dbReference type="InterPro" id="IPR016032">
    <property type="entry name" value="Sig_transdc_resp-reg_C-effctor"/>
</dbReference>
<dbReference type="SMART" id="SM00448">
    <property type="entry name" value="REC"/>
    <property type="match status" value="1"/>
</dbReference>
<dbReference type="CDD" id="cd00383">
    <property type="entry name" value="trans_reg_C"/>
    <property type="match status" value="1"/>
</dbReference>
<proteinExistence type="predicted"/>
<dbReference type="Pfam" id="PF00072">
    <property type="entry name" value="Response_reg"/>
    <property type="match status" value="1"/>
</dbReference>
<dbReference type="InterPro" id="IPR001867">
    <property type="entry name" value="OmpR/PhoB-type_DNA-bd"/>
</dbReference>
<evidence type="ECO:0000256" key="1">
    <source>
        <dbReference type="ARBA" id="ARBA00022553"/>
    </source>
</evidence>
<evidence type="ECO:0000256" key="4">
    <source>
        <dbReference type="ARBA" id="ARBA00023125"/>
    </source>
</evidence>
<dbReference type="AlphaFoldDB" id="A0A1W1BAC8"/>
<evidence type="ECO:0000259" key="6">
    <source>
        <dbReference type="PROSITE" id="PS50110"/>
    </source>
</evidence>
<evidence type="ECO:0000256" key="2">
    <source>
        <dbReference type="ARBA" id="ARBA00023012"/>
    </source>
</evidence>
<dbReference type="SUPFAM" id="SSF46894">
    <property type="entry name" value="C-terminal effector domain of the bipartite response regulators"/>
    <property type="match status" value="1"/>
</dbReference>
<accession>A0A1W1BAC8</accession>
<evidence type="ECO:0000256" key="3">
    <source>
        <dbReference type="ARBA" id="ARBA00023015"/>
    </source>
</evidence>
<sequence>MEKTKLQYSILFIEDDNAVRNNYVNYLKRFYEFVYEASNAEDGYEIYKSKKPQIMVIDINLPGKNGIEFLRSVREIDHSVRAIILTAMSDVDTLMNASELKLTKYLIKPISRDELRSALDIAVKEIINFTTYANRMVCIKDDLCWDQEREKLISQGHEIFLSRKERELLKLLFSNINNVVKSEDIIYSLWYEYNEAKIASLKTLVKTLRKKLPQNFIKNVFGIGYKVEI</sequence>
<dbReference type="GO" id="GO:0006355">
    <property type="term" value="P:regulation of DNA-templated transcription"/>
    <property type="evidence" value="ECO:0007669"/>
    <property type="project" value="InterPro"/>
</dbReference>
<dbReference type="SUPFAM" id="SSF52172">
    <property type="entry name" value="CheY-like"/>
    <property type="match status" value="1"/>
</dbReference>